<evidence type="ECO:0000256" key="1">
    <source>
        <dbReference type="SAM" id="MobiDB-lite"/>
    </source>
</evidence>
<feature type="domain" description="Flagellar hook-length control protein-like C-terminal" evidence="2">
    <location>
        <begin position="305"/>
        <end position="379"/>
    </location>
</feature>
<dbReference type="InterPro" id="IPR038610">
    <property type="entry name" value="FliK-like_C_sf"/>
</dbReference>
<evidence type="ECO:0000313" key="3">
    <source>
        <dbReference type="EMBL" id="MBB4246672.1"/>
    </source>
</evidence>
<feature type="compositionally biased region" description="Polar residues" evidence="1">
    <location>
        <begin position="208"/>
        <end position="222"/>
    </location>
</feature>
<protein>
    <recommendedName>
        <fullName evidence="2">Flagellar hook-length control protein-like C-terminal domain-containing protein</fullName>
    </recommendedName>
</protein>
<evidence type="ECO:0000313" key="4">
    <source>
        <dbReference type="Proteomes" id="UP000587070"/>
    </source>
</evidence>
<dbReference type="InterPro" id="IPR021136">
    <property type="entry name" value="Flagellar_hook_control-like_C"/>
</dbReference>
<feature type="region of interest" description="Disordered" evidence="1">
    <location>
        <begin position="16"/>
        <end position="36"/>
    </location>
</feature>
<dbReference type="AlphaFoldDB" id="A0A840GDN7"/>
<dbReference type="Proteomes" id="UP000587070">
    <property type="component" value="Unassembled WGS sequence"/>
</dbReference>
<feature type="region of interest" description="Disordered" evidence="1">
    <location>
        <begin position="195"/>
        <end position="222"/>
    </location>
</feature>
<dbReference type="Pfam" id="PF02120">
    <property type="entry name" value="Flg_hook"/>
    <property type="match status" value="1"/>
</dbReference>
<feature type="region of interest" description="Disordered" evidence="1">
    <location>
        <begin position="133"/>
        <end position="153"/>
    </location>
</feature>
<dbReference type="EMBL" id="JACIGE010000003">
    <property type="protein sequence ID" value="MBB4246672.1"/>
    <property type="molecule type" value="Genomic_DNA"/>
</dbReference>
<dbReference type="OrthoDB" id="5296742at2"/>
<evidence type="ECO:0000259" key="2">
    <source>
        <dbReference type="Pfam" id="PF02120"/>
    </source>
</evidence>
<sequence>MIPADIGGRTQLLTDPALKPVTPATPSQEISDRLSGLTSGQRVTAQIQALLPNGTYRAIVAQRDVTLALPFAAKSGDMLELEVVENNGKMALAVVSRQGSAATDATGKEAVATTLSRTGQLIADLFSGPQSSRGGSAALPLNGGQPLSNTPPASAAELLPQLKQAISQSGMFYESHQRGWVEGRVDKEQLLLEPQGRLSPATREVAGSTLTPANAGNGSNLSGAREALLSSATANNTAAPAASNPPATQVAPETVQIVRQQLDSLATQQFNWQGQIWPGQQMNWQIAEEPRRDDSPDQQGGGIDDEAPEWRTQMRLTLPRLGEIDARIGLRGNGIRLDIAAGDAETQATLRAAVAELQQQLNSAGLSLTAFGVGDSKPDAAEVRTDAGQGT</sequence>
<dbReference type="Gene3D" id="3.30.750.140">
    <property type="match status" value="1"/>
</dbReference>
<dbReference type="RefSeq" id="WP_153115195.1">
    <property type="nucleotide sequence ID" value="NZ_JACIGE010000003.1"/>
</dbReference>
<comment type="caution">
    <text evidence="3">The sequence shown here is derived from an EMBL/GenBank/DDBJ whole genome shotgun (WGS) entry which is preliminary data.</text>
</comment>
<proteinExistence type="predicted"/>
<accession>A0A840GDN7</accession>
<organism evidence="3 4">
    <name type="scientific">Rhodocyclus tenuis</name>
    <name type="common">Rhodospirillum tenue</name>
    <dbReference type="NCBI Taxonomy" id="1066"/>
    <lineage>
        <taxon>Bacteria</taxon>
        <taxon>Pseudomonadati</taxon>
        <taxon>Pseudomonadota</taxon>
        <taxon>Betaproteobacteria</taxon>
        <taxon>Rhodocyclales</taxon>
        <taxon>Rhodocyclaceae</taxon>
        <taxon>Rhodocyclus</taxon>
    </lineage>
</organism>
<keyword evidence="4" id="KW-1185">Reference proteome</keyword>
<name>A0A840GDN7_RHOTE</name>
<reference evidence="3 4" key="1">
    <citation type="submission" date="2020-08" db="EMBL/GenBank/DDBJ databases">
        <title>Genome sequencing of Purple Non-Sulfur Bacteria from various extreme environments.</title>
        <authorList>
            <person name="Mayer M."/>
        </authorList>
    </citation>
    <scope>NUCLEOTIDE SEQUENCE [LARGE SCALE GENOMIC DNA]</scope>
    <source>
        <strain evidence="3 4">2761</strain>
    </source>
</reference>
<gene>
    <name evidence="3" type="ORF">GGD90_001035</name>
</gene>